<dbReference type="AlphaFoldDB" id="A0A1G6HR68"/>
<reference evidence="3" key="1">
    <citation type="submission" date="2016-10" db="EMBL/GenBank/DDBJ databases">
        <authorList>
            <person name="Varghese N."/>
            <person name="Submissions S."/>
        </authorList>
    </citation>
    <scope>NUCLEOTIDE SEQUENCE [LARGE SCALE GENOMIC DNA]</scope>
    <source>
        <strain evidence="3">DSM 11005</strain>
    </source>
</reference>
<organism evidence="2 3">
    <name type="scientific">Succiniclasticum ruminis</name>
    <dbReference type="NCBI Taxonomy" id="40841"/>
    <lineage>
        <taxon>Bacteria</taxon>
        <taxon>Bacillati</taxon>
        <taxon>Bacillota</taxon>
        <taxon>Negativicutes</taxon>
        <taxon>Acidaminococcales</taxon>
        <taxon>Acidaminococcaceae</taxon>
        <taxon>Succiniclasticum</taxon>
    </lineage>
</organism>
<gene>
    <name evidence="2" type="ORF">SAMN04487864_101159</name>
</gene>
<proteinExistence type="predicted"/>
<dbReference type="EMBL" id="FMYW01000001">
    <property type="protein sequence ID" value="SDB96355.1"/>
    <property type="molecule type" value="Genomic_DNA"/>
</dbReference>
<sequence>MRLTLRDRLAENAVLREKCLHGTDFLENLIFCGGRAVIVKGKFDAAGREENKLIFMTIRPYNEIIKTLPKICDQLIFPVDALWKVRLMEKAAHKETFYIIGHIKVIYENGRPKGTLVLAPDVFMTPILTENQFEACYADLRDRCYKWPHLGETRISVQAIAKRIPCTSVTGPGKKRYGLLIKWKKVSRGIARYDRKTQIKGSNSAAGTESLPQNESCNSCTLPGSKTGSLLDQSIRKASKLSFTGVGPKKEARETPTPGELQLLKEWIEGQNDENNTDVIIKIFNSPLGLMWLREFGTTKTKIELAAGCKCQFANGIIQIDSDTEKWQIRYSRLLEQIVLYHKNKKDYRINTDREPVEGYHIQHIQSLLNLGTDEMNKFRKPQKECNAVQDYKGEPTIREFLDYIRQHKELAIQRNTREKRKRKDVNNVLRDKNVKHEVKQRKRKRLRNKIKHEKARDVLQLLKQLKEEAE</sequence>
<evidence type="ECO:0000256" key="1">
    <source>
        <dbReference type="SAM" id="Coils"/>
    </source>
</evidence>
<name>A0A1G6HR68_9FIRM</name>
<protein>
    <submittedName>
        <fullName evidence="2">Uncharacterized protein</fullName>
    </submittedName>
</protein>
<accession>A0A1G6HR68</accession>
<keyword evidence="1" id="KW-0175">Coiled coil</keyword>
<dbReference type="Proteomes" id="UP000198943">
    <property type="component" value="Unassembled WGS sequence"/>
</dbReference>
<feature type="coiled-coil region" evidence="1">
    <location>
        <begin position="430"/>
        <end position="457"/>
    </location>
</feature>
<evidence type="ECO:0000313" key="2">
    <source>
        <dbReference type="EMBL" id="SDB96355.1"/>
    </source>
</evidence>
<keyword evidence="3" id="KW-1185">Reference proteome</keyword>
<evidence type="ECO:0000313" key="3">
    <source>
        <dbReference type="Proteomes" id="UP000198943"/>
    </source>
</evidence>